<gene>
    <name evidence="1" type="ORF">PPRIM_AZ9-3.1.T0080501</name>
</gene>
<protein>
    <submittedName>
        <fullName evidence="1">Uncharacterized protein</fullName>
    </submittedName>
</protein>
<dbReference type="OMA" id="LIVCMYK"/>
<dbReference type="AlphaFoldDB" id="A0A8S1JQT1"/>
<evidence type="ECO:0000313" key="1">
    <source>
        <dbReference type="EMBL" id="CAD8044932.1"/>
    </source>
</evidence>
<name>A0A8S1JQT1_PARPR</name>
<reference evidence="1" key="1">
    <citation type="submission" date="2021-01" db="EMBL/GenBank/DDBJ databases">
        <authorList>
            <consortium name="Genoscope - CEA"/>
            <person name="William W."/>
        </authorList>
    </citation>
    <scope>NUCLEOTIDE SEQUENCE</scope>
</reference>
<evidence type="ECO:0000313" key="2">
    <source>
        <dbReference type="Proteomes" id="UP000688137"/>
    </source>
</evidence>
<accession>A0A8S1JQT1</accession>
<comment type="caution">
    <text evidence="1">The sequence shown here is derived from an EMBL/GenBank/DDBJ whole genome shotgun (WGS) entry which is preliminary data.</text>
</comment>
<sequence>MITQSPNFKLNPMTPLSVHHKLALIEDEPDDLELDQEYQKISFNENLIVCMYKPNQNVTNIQKTILKLKGQPNIGWVNPIFKDEKIRSTSILKCSQSPIRICSICQ</sequence>
<proteinExistence type="predicted"/>
<keyword evidence="2" id="KW-1185">Reference proteome</keyword>
<organism evidence="1 2">
    <name type="scientific">Paramecium primaurelia</name>
    <dbReference type="NCBI Taxonomy" id="5886"/>
    <lineage>
        <taxon>Eukaryota</taxon>
        <taxon>Sar</taxon>
        <taxon>Alveolata</taxon>
        <taxon>Ciliophora</taxon>
        <taxon>Intramacronucleata</taxon>
        <taxon>Oligohymenophorea</taxon>
        <taxon>Peniculida</taxon>
        <taxon>Parameciidae</taxon>
        <taxon>Paramecium</taxon>
    </lineage>
</organism>
<dbReference type="Proteomes" id="UP000688137">
    <property type="component" value="Unassembled WGS sequence"/>
</dbReference>
<dbReference type="EMBL" id="CAJJDM010000004">
    <property type="protein sequence ID" value="CAD8044932.1"/>
    <property type="molecule type" value="Genomic_DNA"/>
</dbReference>